<dbReference type="PANTHER" id="PTHR45695">
    <property type="entry name" value="LEUCOKININ RECEPTOR-RELATED"/>
    <property type="match status" value="1"/>
</dbReference>
<keyword evidence="4" id="KW-0297">G-protein coupled receptor</keyword>
<comment type="subcellular location">
    <subcellularLocation>
        <location evidence="1">Membrane</location>
        <topology evidence="1">Multi-pass membrane protein</topology>
    </subcellularLocation>
</comment>
<evidence type="ECO:0000256" key="4">
    <source>
        <dbReference type="ARBA" id="ARBA00023040"/>
    </source>
</evidence>
<dbReference type="GO" id="GO:0004930">
    <property type="term" value="F:G protein-coupled receptor activity"/>
    <property type="evidence" value="ECO:0007669"/>
    <property type="project" value="UniProtKB-KW"/>
</dbReference>
<keyword evidence="5" id="KW-0472">Membrane</keyword>
<dbReference type="InterPro" id="IPR000276">
    <property type="entry name" value="GPCR_Rhodpsn"/>
</dbReference>
<dbReference type="GO" id="GO:0005886">
    <property type="term" value="C:plasma membrane"/>
    <property type="evidence" value="ECO:0007669"/>
    <property type="project" value="TreeGrafter"/>
</dbReference>
<keyword evidence="7" id="KW-0807">Transducer</keyword>
<keyword evidence="2" id="KW-0812">Transmembrane</keyword>
<comment type="caution">
    <text evidence="9">The sequence shown here is derived from an EMBL/GenBank/DDBJ whole genome shotgun (WGS) entry which is preliminary data.</text>
</comment>
<dbReference type="OrthoDB" id="6358729at2759"/>
<evidence type="ECO:0000256" key="2">
    <source>
        <dbReference type="ARBA" id="ARBA00022692"/>
    </source>
</evidence>
<evidence type="ECO:0000313" key="10">
    <source>
        <dbReference type="Proteomes" id="UP001152320"/>
    </source>
</evidence>
<evidence type="ECO:0000256" key="6">
    <source>
        <dbReference type="ARBA" id="ARBA00023170"/>
    </source>
</evidence>
<evidence type="ECO:0000256" key="1">
    <source>
        <dbReference type="ARBA" id="ARBA00004141"/>
    </source>
</evidence>
<dbReference type="PANTHER" id="PTHR45695:SF9">
    <property type="entry name" value="LEUCOKININ RECEPTOR"/>
    <property type="match status" value="1"/>
</dbReference>
<keyword evidence="10" id="KW-1185">Reference proteome</keyword>
<evidence type="ECO:0000256" key="5">
    <source>
        <dbReference type="ARBA" id="ARBA00023136"/>
    </source>
</evidence>
<name>A0A9Q1CHX9_HOLLE</name>
<dbReference type="SUPFAM" id="SSF81321">
    <property type="entry name" value="Family A G protein-coupled receptor-like"/>
    <property type="match status" value="1"/>
</dbReference>
<dbReference type="InterPro" id="IPR017452">
    <property type="entry name" value="GPCR_Rhodpsn_7TM"/>
</dbReference>
<dbReference type="PROSITE" id="PS50262">
    <property type="entry name" value="G_PROTEIN_RECEP_F1_2"/>
    <property type="match status" value="1"/>
</dbReference>
<sequence length="112" mass="12779">MAIVVGAFGICWLPTSFQFLYEIYFDYTATELFVVQTVCEYIAFVNSMVNPIIYAKRNAEFHKGMMDVLRLNRKNEVRETISGKTSEDCSKSVFTLRDLNTLDTGVVDQTTP</sequence>
<proteinExistence type="predicted"/>
<evidence type="ECO:0000256" key="7">
    <source>
        <dbReference type="ARBA" id="ARBA00023224"/>
    </source>
</evidence>
<protein>
    <submittedName>
        <fullName evidence="9">D(2) dopamine receptor</fullName>
    </submittedName>
</protein>
<reference evidence="9" key="1">
    <citation type="submission" date="2021-10" db="EMBL/GenBank/DDBJ databases">
        <title>Tropical sea cucumber genome reveals ecological adaptation and Cuvierian tubules defense mechanism.</title>
        <authorList>
            <person name="Chen T."/>
        </authorList>
    </citation>
    <scope>NUCLEOTIDE SEQUENCE</scope>
    <source>
        <strain evidence="9">Nanhai2018</strain>
        <tissue evidence="9">Muscle</tissue>
    </source>
</reference>
<feature type="domain" description="G-protein coupled receptors family 1 profile" evidence="8">
    <location>
        <begin position="1"/>
        <end position="54"/>
    </location>
</feature>
<evidence type="ECO:0000313" key="9">
    <source>
        <dbReference type="EMBL" id="KAJ8044934.1"/>
    </source>
</evidence>
<evidence type="ECO:0000256" key="3">
    <source>
        <dbReference type="ARBA" id="ARBA00022989"/>
    </source>
</evidence>
<dbReference type="Proteomes" id="UP001152320">
    <property type="component" value="Chromosome 3"/>
</dbReference>
<accession>A0A9Q1CHX9</accession>
<dbReference type="Gene3D" id="1.20.1070.10">
    <property type="entry name" value="Rhodopsin 7-helix transmembrane proteins"/>
    <property type="match status" value="1"/>
</dbReference>
<evidence type="ECO:0000259" key="8">
    <source>
        <dbReference type="PROSITE" id="PS50262"/>
    </source>
</evidence>
<keyword evidence="3" id="KW-1133">Transmembrane helix</keyword>
<dbReference type="EMBL" id="JAIZAY010000003">
    <property type="protein sequence ID" value="KAJ8044934.1"/>
    <property type="molecule type" value="Genomic_DNA"/>
</dbReference>
<dbReference type="AlphaFoldDB" id="A0A9Q1CHX9"/>
<keyword evidence="6 9" id="KW-0675">Receptor</keyword>
<dbReference type="Pfam" id="PF00001">
    <property type="entry name" value="7tm_1"/>
    <property type="match status" value="1"/>
</dbReference>
<organism evidence="9 10">
    <name type="scientific">Holothuria leucospilota</name>
    <name type="common">Black long sea cucumber</name>
    <name type="synonym">Mertensiothuria leucospilota</name>
    <dbReference type="NCBI Taxonomy" id="206669"/>
    <lineage>
        <taxon>Eukaryota</taxon>
        <taxon>Metazoa</taxon>
        <taxon>Echinodermata</taxon>
        <taxon>Eleutherozoa</taxon>
        <taxon>Echinozoa</taxon>
        <taxon>Holothuroidea</taxon>
        <taxon>Aspidochirotacea</taxon>
        <taxon>Aspidochirotida</taxon>
        <taxon>Holothuriidae</taxon>
        <taxon>Holothuria</taxon>
    </lineage>
</organism>
<gene>
    <name evidence="9" type="ORF">HOLleu_07834</name>
</gene>